<protein>
    <submittedName>
        <fullName evidence="1">Zinc finger protein ZFAT</fullName>
    </submittedName>
</protein>
<evidence type="ECO:0000313" key="2">
    <source>
        <dbReference type="Proteomes" id="UP001623348"/>
    </source>
</evidence>
<accession>A0ABC9W7F8</accession>
<keyword evidence="2" id="KW-1185">Reference proteome</keyword>
<reference evidence="1 2" key="1">
    <citation type="submission" date="2024-06" db="EMBL/GenBank/DDBJ databases">
        <title>The draft genome of Grus japonensis, version 3.</title>
        <authorList>
            <person name="Nabeshima K."/>
            <person name="Suzuki S."/>
            <person name="Onuma M."/>
        </authorList>
    </citation>
    <scope>NUCLEOTIDE SEQUENCE [LARGE SCALE GENOMIC DNA]</scope>
    <source>
        <strain evidence="1 2">451A</strain>
    </source>
</reference>
<evidence type="ECO:0000313" key="1">
    <source>
        <dbReference type="EMBL" id="GAB0181484.1"/>
    </source>
</evidence>
<comment type="caution">
    <text evidence="1">The sequence shown here is derived from an EMBL/GenBank/DDBJ whole genome shotgun (WGS) entry which is preliminary data.</text>
</comment>
<dbReference type="EMBL" id="BAAFJT010000002">
    <property type="protein sequence ID" value="GAB0181484.1"/>
    <property type="molecule type" value="Genomic_DNA"/>
</dbReference>
<organism evidence="1 2">
    <name type="scientific">Grus japonensis</name>
    <name type="common">Japanese crane</name>
    <name type="synonym">Red-crowned crane</name>
    <dbReference type="NCBI Taxonomy" id="30415"/>
    <lineage>
        <taxon>Eukaryota</taxon>
        <taxon>Metazoa</taxon>
        <taxon>Chordata</taxon>
        <taxon>Craniata</taxon>
        <taxon>Vertebrata</taxon>
        <taxon>Euteleostomi</taxon>
        <taxon>Archelosauria</taxon>
        <taxon>Archosauria</taxon>
        <taxon>Dinosauria</taxon>
        <taxon>Saurischia</taxon>
        <taxon>Theropoda</taxon>
        <taxon>Coelurosauria</taxon>
        <taxon>Aves</taxon>
        <taxon>Neognathae</taxon>
        <taxon>Neoaves</taxon>
        <taxon>Gruiformes</taxon>
        <taxon>Gruidae</taxon>
        <taxon>Grus</taxon>
    </lineage>
</organism>
<dbReference type="Proteomes" id="UP001623348">
    <property type="component" value="Unassembled WGS sequence"/>
</dbReference>
<dbReference type="AlphaFoldDB" id="A0ABC9W7F8"/>
<name>A0ABC9W7F8_GRUJA</name>
<gene>
    <name evidence="1" type="ORF">GRJ2_000613700</name>
</gene>
<sequence>MELLEQVQRRATKLTGGLEHLSSEDRLRELGLFSLEKSRLQGDLTAALPVPEGDLQKSCFVYGTKWEFNRHLKNKHGMKLVEHDGETKWELTAEVSEEASTQYLHITEAGEDVQGTQAAVAALQNLRYTSENGERLDPTAVNILQQIIELGSETHDATAVASVVTMAPGTVTVVKQVKEEEQSANHTLMIQETLQQASVELSEQHHLVVSSDEVEGIETVTVYTQGGEASEFIVYVQEAMQPVEEQTVEQSVQEL</sequence>
<proteinExistence type="predicted"/>